<dbReference type="SMART" id="SM00186">
    <property type="entry name" value="FBG"/>
    <property type="match status" value="1"/>
</dbReference>
<organism evidence="6 7">
    <name type="scientific">Mizuhopecten yessoensis</name>
    <name type="common">Japanese scallop</name>
    <name type="synonym">Patinopecten yessoensis</name>
    <dbReference type="NCBI Taxonomy" id="6573"/>
    <lineage>
        <taxon>Eukaryota</taxon>
        <taxon>Metazoa</taxon>
        <taxon>Spiralia</taxon>
        <taxon>Lophotrochozoa</taxon>
        <taxon>Mollusca</taxon>
        <taxon>Bivalvia</taxon>
        <taxon>Autobranchia</taxon>
        <taxon>Pteriomorphia</taxon>
        <taxon>Pectinida</taxon>
        <taxon>Pectinoidea</taxon>
        <taxon>Pectinidae</taxon>
        <taxon>Mizuhopecten</taxon>
    </lineage>
</organism>
<evidence type="ECO:0000313" key="7">
    <source>
        <dbReference type="Proteomes" id="UP000242188"/>
    </source>
</evidence>
<dbReference type="InterPro" id="IPR020837">
    <property type="entry name" value="Fibrinogen_CS"/>
</dbReference>
<dbReference type="PROSITE" id="PS51406">
    <property type="entry name" value="FIBRINOGEN_C_2"/>
    <property type="match status" value="1"/>
</dbReference>
<keyword evidence="1" id="KW-1015">Disulfide bond</keyword>
<evidence type="ECO:0000256" key="2">
    <source>
        <dbReference type="SAM" id="Coils"/>
    </source>
</evidence>
<feature type="domain" description="Fibrinogen C-terminal" evidence="5">
    <location>
        <begin position="667"/>
        <end position="878"/>
    </location>
</feature>
<feature type="region of interest" description="Disordered" evidence="3">
    <location>
        <begin position="510"/>
        <end position="549"/>
    </location>
</feature>
<dbReference type="PANTHER" id="PTHR19143:SF444">
    <property type="entry name" value="PROTEIN SCABROUS"/>
    <property type="match status" value="1"/>
</dbReference>
<dbReference type="InterPro" id="IPR036056">
    <property type="entry name" value="Fibrinogen-like_C"/>
</dbReference>
<gene>
    <name evidence="6" type="ORF">KP79_PYT03591</name>
</gene>
<dbReference type="Proteomes" id="UP000242188">
    <property type="component" value="Unassembled WGS sequence"/>
</dbReference>
<keyword evidence="4" id="KW-0732">Signal</keyword>
<proteinExistence type="predicted"/>
<feature type="coiled-coil region" evidence="2">
    <location>
        <begin position="382"/>
        <end position="409"/>
    </location>
</feature>
<dbReference type="PANTHER" id="PTHR19143">
    <property type="entry name" value="FIBRINOGEN/TENASCIN/ANGIOPOEITIN"/>
    <property type="match status" value="1"/>
</dbReference>
<dbReference type="InterPro" id="IPR002181">
    <property type="entry name" value="Fibrinogen_a/b/g_C_dom"/>
</dbReference>
<dbReference type="CDD" id="cd00087">
    <property type="entry name" value="FReD"/>
    <property type="match status" value="1"/>
</dbReference>
<dbReference type="SUPFAM" id="SSF56496">
    <property type="entry name" value="Fibrinogen C-terminal domain-like"/>
    <property type="match status" value="1"/>
</dbReference>
<feature type="coiled-coil region" evidence="2">
    <location>
        <begin position="143"/>
        <end position="268"/>
    </location>
</feature>
<accession>A0A210QIJ8</accession>
<dbReference type="Gene3D" id="3.90.215.10">
    <property type="entry name" value="Gamma Fibrinogen, chain A, domain 1"/>
    <property type="match status" value="1"/>
</dbReference>
<reference evidence="6 7" key="1">
    <citation type="journal article" date="2017" name="Nat. Ecol. Evol.">
        <title>Scallop genome provides insights into evolution of bilaterian karyotype and development.</title>
        <authorList>
            <person name="Wang S."/>
            <person name="Zhang J."/>
            <person name="Jiao W."/>
            <person name="Li J."/>
            <person name="Xun X."/>
            <person name="Sun Y."/>
            <person name="Guo X."/>
            <person name="Huan P."/>
            <person name="Dong B."/>
            <person name="Zhang L."/>
            <person name="Hu X."/>
            <person name="Sun X."/>
            <person name="Wang J."/>
            <person name="Zhao C."/>
            <person name="Wang Y."/>
            <person name="Wang D."/>
            <person name="Huang X."/>
            <person name="Wang R."/>
            <person name="Lv J."/>
            <person name="Li Y."/>
            <person name="Zhang Z."/>
            <person name="Liu B."/>
            <person name="Lu W."/>
            <person name="Hui Y."/>
            <person name="Liang J."/>
            <person name="Zhou Z."/>
            <person name="Hou R."/>
            <person name="Li X."/>
            <person name="Liu Y."/>
            <person name="Li H."/>
            <person name="Ning X."/>
            <person name="Lin Y."/>
            <person name="Zhao L."/>
            <person name="Xing Q."/>
            <person name="Dou J."/>
            <person name="Li Y."/>
            <person name="Mao J."/>
            <person name="Guo H."/>
            <person name="Dou H."/>
            <person name="Li T."/>
            <person name="Mu C."/>
            <person name="Jiang W."/>
            <person name="Fu Q."/>
            <person name="Fu X."/>
            <person name="Miao Y."/>
            <person name="Liu J."/>
            <person name="Yu Q."/>
            <person name="Li R."/>
            <person name="Liao H."/>
            <person name="Li X."/>
            <person name="Kong Y."/>
            <person name="Jiang Z."/>
            <person name="Chourrout D."/>
            <person name="Li R."/>
            <person name="Bao Z."/>
        </authorList>
    </citation>
    <scope>NUCLEOTIDE SEQUENCE [LARGE SCALE GENOMIC DNA]</scope>
    <source>
        <strain evidence="6 7">PY_sf001</strain>
    </source>
</reference>
<feature type="chain" id="PRO_5013007469" evidence="4">
    <location>
        <begin position="25"/>
        <end position="879"/>
    </location>
</feature>
<keyword evidence="7" id="KW-1185">Reference proteome</keyword>
<dbReference type="AlphaFoldDB" id="A0A210QIJ8"/>
<protein>
    <submittedName>
        <fullName evidence="6">Fibroleukin</fullName>
    </submittedName>
</protein>
<evidence type="ECO:0000256" key="1">
    <source>
        <dbReference type="ARBA" id="ARBA00023157"/>
    </source>
</evidence>
<evidence type="ECO:0000259" key="5">
    <source>
        <dbReference type="PROSITE" id="PS51406"/>
    </source>
</evidence>
<feature type="region of interest" description="Disordered" evidence="3">
    <location>
        <begin position="27"/>
        <end position="124"/>
    </location>
</feature>
<dbReference type="NCBIfam" id="NF040941">
    <property type="entry name" value="GGGWT_bact"/>
    <property type="match status" value="1"/>
</dbReference>
<evidence type="ECO:0000256" key="3">
    <source>
        <dbReference type="SAM" id="MobiDB-lite"/>
    </source>
</evidence>
<dbReference type="InterPro" id="IPR050373">
    <property type="entry name" value="Fibrinogen_C-term_domain"/>
</dbReference>
<dbReference type="InterPro" id="IPR014716">
    <property type="entry name" value="Fibrinogen_a/b/g_C_1"/>
</dbReference>
<dbReference type="Pfam" id="PF00147">
    <property type="entry name" value="Fibrinogen_C"/>
    <property type="match status" value="1"/>
</dbReference>
<feature type="signal peptide" evidence="4">
    <location>
        <begin position="1"/>
        <end position="24"/>
    </location>
</feature>
<name>A0A210QIJ8_MIZYE</name>
<evidence type="ECO:0000313" key="6">
    <source>
        <dbReference type="EMBL" id="OWF48519.1"/>
    </source>
</evidence>
<sequence length="879" mass="101784">MSVSCVCVLGVVLGGCLFIPVLQAITTETPDPPKPTTNPRDYTGRPTWDPGAVLTRRPARDPGAVNTRRPTRDQGVVNTRRPTWDPGAVNNRRPTRDPGAVNTRRPTRDPGTVSTQQPKEVPVHSHPDIIKLSSKTDFMMRKLRQLEKDRDSDRDKIKELERHSLENNDDAIRALASSMELQHHVSEIQDRLTQLEENVDNYRLNMNNMRFEQEQIKTELDTYRKLKDSTRRSFRKLDRQFGKYSLRLENLENDIRNVSSNVDIVLEIFQDGMKDNFGKIQSLEQLIENRTKPFFEGNFRHIKSRMNKLEQNMTFPRSSLQLVTNEEGSGDVNTDYILTPIQESSNHIETGSGEETLREIPIGILPHTHSQYLNTEDFILEIQERDEEISDLEKMVDQLKASLSTMETRLTSIQLGDFMGKLQDSLLNFTQNVITLDQWKMASTDIVNSTQFNQRQITALTNMILNNSNHVRDVEWKVADVQSLGYQQFNLLRMYVIQLNNSVQDMKDTMSNLRPSQQQYQQQQQQQLNTNRESPRQPTGNASPPDMEHLDTLKSRVEDLSLQIIYNENRISKLEIHALNESLFECKKYNKDNNQDAKITQINQEVSKLIQTEIMVKEMLKRLDRGLFRVHLANNNQSDVIKDIVREIEHLNSNVNAIDELKQEVDHVRFMLPRDCEEYYKRGHRLSGLYVIHPANASRSLKVSCDMEDESGGWTIIQRRIDGSEEFARGWDDYKAGFGSSDSELWLGNDLIHSLTQNKNLSLKIDMVDMEDKYWTVTYSHFRIGNEESKYKLYVDGYQGNATDSLESSDEMGFSTPDQDNDGSSTNCAMYYTAGWWYKHCHYSNLNGRYQLGMVWYNYDKGEWIQLKRATMKVKAFVL</sequence>
<dbReference type="PROSITE" id="PS00514">
    <property type="entry name" value="FIBRINOGEN_C_1"/>
    <property type="match status" value="1"/>
</dbReference>
<keyword evidence="2" id="KW-0175">Coiled coil</keyword>
<comment type="caution">
    <text evidence="6">The sequence shown here is derived from an EMBL/GenBank/DDBJ whole genome shotgun (WGS) entry which is preliminary data.</text>
</comment>
<evidence type="ECO:0000256" key="4">
    <source>
        <dbReference type="SAM" id="SignalP"/>
    </source>
</evidence>
<dbReference type="GO" id="GO:0005615">
    <property type="term" value="C:extracellular space"/>
    <property type="evidence" value="ECO:0007669"/>
    <property type="project" value="TreeGrafter"/>
</dbReference>
<feature type="compositionally biased region" description="Polar residues" evidence="3">
    <location>
        <begin position="528"/>
        <end position="542"/>
    </location>
</feature>
<dbReference type="OrthoDB" id="9990035at2759"/>
<feature type="compositionally biased region" description="Low complexity" evidence="3">
    <location>
        <begin position="517"/>
        <end position="527"/>
    </location>
</feature>
<dbReference type="EMBL" id="NEDP02003511">
    <property type="protein sequence ID" value="OWF48519.1"/>
    <property type="molecule type" value="Genomic_DNA"/>
</dbReference>